<name>A0A1S8WJ80_OPIVI</name>
<gene>
    <name evidence="1" type="ORF">X801_09704</name>
</gene>
<organism evidence="1 2">
    <name type="scientific">Opisthorchis viverrini</name>
    <name type="common">Southeast Asian liver fluke</name>
    <dbReference type="NCBI Taxonomy" id="6198"/>
    <lineage>
        <taxon>Eukaryota</taxon>
        <taxon>Metazoa</taxon>
        <taxon>Spiralia</taxon>
        <taxon>Lophotrochozoa</taxon>
        <taxon>Platyhelminthes</taxon>
        <taxon>Trematoda</taxon>
        <taxon>Digenea</taxon>
        <taxon>Opisthorchiida</taxon>
        <taxon>Opisthorchiata</taxon>
        <taxon>Opisthorchiidae</taxon>
        <taxon>Opisthorchis</taxon>
    </lineage>
</organism>
<sequence>MDDLKEQVEGRCTDRILIKGARYEWFKLSALPNLYADVLLGNDFLGLHGKVEIPFNGERTTLTVFDVTIAKLESPFLSANLAAHRKPIAPKSRRQIPEP</sequence>
<proteinExistence type="predicted"/>
<protein>
    <submittedName>
        <fullName evidence="1">Uncharacterized protein</fullName>
    </submittedName>
</protein>
<reference evidence="1 2" key="1">
    <citation type="submission" date="2015-03" db="EMBL/GenBank/DDBJ databases">
        <title>Draft genome of the nematode, Opisthorchis viverrini.</title>
        <authorList>
            <person name="Mitreva M."/>
        </authorList>
    </citation>
    <scope>NUCLEOTIDE SEQUENCE [LARGE SCALE GENOMIC DNA]</scope>
    <source>
        <strain evidence="1">Khon Kaen</strain>
    </source>
</reference>
<dbReference type="AlphaFoldDB" id="A0A1S8WJ80"/>
<evidence type="ECO:0000313" key="1">
    <source>
        <dbReference type="EMBL" id="OON14504.1"/>
    </source>
</evidence>
<accession>A0A1S8WJ80</accession>
<feature type="non-terminal residue" evidence="1">
    <location>
        <position position="99"/>
    </location>
</feature>
<dbReference type="EMBL" id="KV906599">
    <property type="protein sequence ID" value="OON14504.1"/>
    <property type="molecule type" value="Genomic_DNA"/>
</dbReference>
<dbReference type="Proteomes" id="UP000243686">
    <property type="component" value="Unassembled WGS sequence"/>
</dbReference>
<keyword evidence="2" id="KW-1185">Reference proteome</keyword>
<evidence type="ECO:0000313" key="2">
    <source>
        <dbReference type="Proteomes" id="UP000243686"/>
    </source>
</evidence>